<keyword evidence="2 8" id="KW-0813">Transport</keyword>
<dbReference type="PRINTS" id="PR00125">
    <property type="entry name" value="ATPASEDELTA"/>
</dbReference>
<dbReference type="HAMAP" id="MF_01416">
    <property type="entry name" value="ATP_synth_delta_bact"/>
    <property type="match status" value="1"/>
</dbReference>
<evidence type="ECO:0000313" key="11">
    <source>
        <dbReference type="Proteomes" id="UP000216024"/>
    </source>
</evidence>
<dbReference type="Gene3D" id="1.10.520.20">
    <property type="entry name" value="N-terminal domain of the delta subunit of the F1F0-ATP synthase"/>
    <property type="match status" value="1"/>
</dbReference>
<keyword evidence="11" id="KW-1185">Reference proteome</keyword>
<keyword evidence="3 8" id="KW-0375">Hydrogen ion transport</keyword>
<dbReference type="GO" id="GO:0045259">
    <property type="term" value="C:proton-transporting ATP synthase complex"/>
    <property type="evidence" value="ECO:0007669"/>
    <property type="project" value="UniProtKB-KW"/>
</dbReference>
<keyword evidence="4 8" id="KW-0406">Ion transport</keyword>
<evidence type="ECO:0000256" key="3">
    <source>
        <dbReference type="ARBA" id="ARBA00022781"/>
    </source>
</evidence>
<sequence>MAELVAKTYAQALYDVGLEGKCIDKFLGELNFIKKSFDENEDLFRLYKTPKINKEEKKVITDNIFKGNVSEEIVSFIKILLDKRRINKFYDIVKAYEKMANEYYGIVDGIVDSAIELNEDTIKRLEEKLSSVTNKKVKLKNNVDPSIMGGIRVRVGDKVFDDTIKNRLDNLAEELAQIIV</sequence>
<gene>
    <name evidence="8" type="primary">atpH</name>
    <name evidence="10" type="ORF">CCE28_15970</name>
</gene>
<comment type="caution">
    <text evidence="10">The sequence shown here is derived from an EMBL/GenBank/DDBJ whole genome shotgun (WGS) entry which is preliminary data.</text>
</comment>
<keyword evidence="9" id="KW-0175">Coiled coil</keyword>
<dbReference type="Pfam" id="PF00213">
    <property type="entry name" value="OSCP"/>
    <property type="match status" value="1"/>
</dbReference>
<comment type="function">
    <text evidence="8">F(1)F(0) ATP synthase produces ATP from ADP in the presence of a proton or sodium gradient. F-type ATPases consist of two structural domains, F(1) containing the extramembraneous catalytic core and F(0) containing the membrane proton channel, linked together by a central stalk and a peripheral stalk. During catalysis, ATP synthesis in the catalytic domain of F(1) is coupled via a rotary mechanism of the central stalk subunits to proton translocation.</text>
</comment>
<dbReference type="SUPFAM" id="SSF160527">
    <property type="entry name" value="V-type ATPase subunit E-like"/>
    <property type="match status" value="1"/>
</dbReference>
<evidence type="ECO:0000256" key="7">
    <source>
        <dbReference type="ARBA" id="ARBA00023310"/>
    </source>
</evidence>
<evidence type="ECO:0000256" key="5">
    <source>
        <dbReference type="ARBA" id="ARBA00023136"/>
    </source>
</evidence>
<accession>A0A267MFX7</accession>
<comment type="function">
    <text evidence="8">This protein is part of the stalk that links CF(0) to CF(1). It either transmits conformational changes from CF(0) to CF(1) or is implicated in proton conduction.</text>
</comment>
<keyword evidence="5 8" id="KW-0472">Membrane</keyword>
<dbReference type="PROSITE" id="PS00389">
    <property type="entry name" value="ATPASE_DELTA"/>
    <property type="match status" value="1"/>
</dbReference>
<keyword evidence="8" id="KW-1003">Cell membrane</keyword>
<dbReference type="NCBIfam" id="NF004403">
    <property type="entry name" value="PRK05758.2-4"/>
    <property type="match status" value="1"/>
</dbReference>
<dbReference type="SUPFAM" id="SSF47928">
    <property type="entry name" value="N-terminal domain of the delta subunit of the F1F0-ATP synthase"/>
    <property type="match status" value="1"/>
</dbReference>
<dbReference type="GO" id="GO:0005886">
    <property type="term" value="C:plasma membrane"/>
    <property type="evidence" value="ECO:0007669"/>
    <property type="project" value="UniProtKB-SubCell"/>
</dbReference>
<organism evidence="10 11">
    <name type="scientific">Anaeromicrobium sediminis</name>
    <dbReference type="NCBI Taxonomy" id="1478221"/>
    <lineage>
        <taxon>Bacteria</taxon>
        <taxon>Bacillati</taxon>
        <taxon>Bacillota</taxon>
        <taxon>Clostridia</taxon>
        <taxon>Peptostreptococcales</taxon>
        <taxon>Thermotaleaceae</taxon>
        <taxon>Anaeromicrobium</taxon>
    </lineage>
</organism>
<evidence type="ECO:0000256" key="6">
    <source>
        <dbReference type="ARBA" id="ARBA00023196"/>
    </source>
</evidence>
<keyword evidence="6 8" id="KW-0139">CF(1)</keyword>
<comment type="subcellular location">
    <subcellularLocation>
        <location evidence="8">Cell membrane</location>
        <topology evidence="8">Peripheral membrane protein</topology>
    </subcellularLocation>
    <subcellularLocation>
        <location evidence="1">Membrane</location>
    </subcellularLocation>
</comment>
<dbReference type="EMBL" id="NIBG01000017">
    <property type="protein sequence ID" value="PAB58292.1"/>
    <property type="molecule type" value="Genomic_DNA"/>
</dbReference>
<keyword evidence="7 8" id="KW-0066">ATP synthesis</keyword>
<evidence type="ECO:0000256" key="1">
    <source>
        <dbReference type="ARBA" id="ARBA00004370"/>
    </source>
</evidence>
<dbReference type="OrthoDB" id="9802471at2"/>
<dbReference type="InterPro" id="IPR026015">
    <property type="entry name" value="ATP_synth_OSCP/delta_N_sf"/>
</dbReference>
<evidence type="ECO:0000313" key="10">
    <source>
        <dbReference type="EMBL" id="PAB58292.1"/>
    </source>
</evidence>
<reference evidence="10 11" key="1">
    <citation type="submission" date="2017-06" db="EMBL/GenBank/DDBJ databases">
        <title>Draft genome sequence of anaerobic fermentative bacterium Anaeromicrobium sediminis DY2726D isolated from West Pacific Ocean sediments.</title>
        <authorList>
            <person name="Zeng X."/>
        </authorList>
    </citation>
    <scope>NUCLEOTIDE SEQUENCE [LARGE SCALE GENOMIC DNA]</scope>
    <source>
        <strain evidence="10 11">DY2726D</strain>
    </source>
</reference>
<feature type="coiled-coil region" evidence="9">
    <location>
        <begin position="115"/>
        <end position="142"/>
    </location>
</feature>
<name>A0A267MFX7_9FIRM</name>
<protein>
    <recommendedName>
        <fullName evidence="8">ATP synthase subunit delta</fullName>
    </recommendedName>
    <alternativeName>
        <fullName evidence="8">ATP synthase F(1) sector subunit delta</fullName>
    </alternativeName>
    <alternativeName>
        <fullName evidence="8">F-type ATPase subunit delta</fullName>
        <shortName evidence="8">F-ATPase subunit delta</shortName>
    </alternativeName>
</protein>
<evidence type="ECO:0000256" key="2">
    <source>
        <dbReference type="ARBA" id="ARBA00022448"/>
    </source>
</evidence>
<dbReference type="GO" id="GO:0046933">
    <property type="term" value="F:proton-transporting ATP synthase activity, rotational mechanism"/>
    <property type="evidence" value="ECO:0007669"/>
    <property type="project" value="UniProtKB-UniRule"/>
</dbReference>
<evidence type="ECO:0000256" key="9">
    <source>
        <dbReference type="SAM" id="Coils"/>
    </source>
</evidence>
<dbReference type="NCBIfam" id="TIGR01145">
    <property type="entry name" value="ATP_synt_delta"/>
    <property type="match status" value="1"/>
</dbReference>
<dbReference type="InterPro" id="IPR020781">
    <property type="entry name" value="ATPase_OSCP/d_CS"/>
</dbReference>
<dbReference type="RefSeq" id="WP_095134736.1">
    <property type="nucleotide sequence ID" value="NZ_NIBG01000017.1"/>
</dbReference>
<dbReference type="Proteomes" id="UP000216024">
    <property type="component" value="Unassembled WGS sequence"/>
</dbReference>
<proteinExistence type="inferred from homology"/>
<evidence type="ECO:0000256" key="8">
    <source>
        <dbReference type="HAMAP-Rule" id="MF_01416"/>
    </source>
</evidence>
<dbReference type="AlphaFoldDB" id="A0A267MFX7"/>
<comment type="similarity">
    <text evidence="8">Belongs to the ATPase delta chain family.</text>
</comment>
<dbReference type="InterPro" id="IPR000711">
    <property type="entry name" value="ATPase_OSCP/dsu"/>
</dbReference>
<evidence type="ECO:0000256" key="4">
    <source>
        <dbReference type="ARBA" id="ARBA00023065"/>
    </source>
</evidence>
<dbReference type="PANTHER" id="PTHR11910">
    <property type="entry name" value="ATP SYNTHASE DELTA CHAIN"/>
    <property type="match status" value="1"/>
</dbReference>